<protein>
    <submittedName>
        <fullName evidence="1">Uncharacterized protein</fullName>
    </submittedName>
</protein>
<organism evidence="1 2">
    <name type="scientific">Gigaspora rosea</name>
    <dbReference type="NCBI Taxonomy" id="44941"/>
    <lineage>
        <taxon>Eukaryota</taxon>
        <taxon>Fungi</taxon>
        <taxon>Fungi incertae sedis</taxon>
        <taxon>Mucoromycota</taxon>
        <taxon>Glomeromycotina</taxon>
        <taxon>Glomeromycetes</taxon>
        <taxon>Diversisporales</taxon>
        <taxon>Gigasporaceae</taxon>
        <taxon>Gigaspora</taxon>
    </lineage>
</organism>
<name>A0A397VLG1_9GLOM</name>
<gene>
    <name evidence="1" type="ORF">C2G38_2171541</name>
</gene>
<evidence type="ECO:0000313" key="1">
    <source>
        <dbReference type="EMBL" id="RIB23345.1"/>
    </source>
</evidence>
<sequence length="134" mass="15284">MGHIDRIFNDGRCYEKSAGMGMLIGRGKSEPTKHVVDLRVIRLYLLTLNAKEQSLLLPWVYLTDWDRDRSRRMKKAFKYYKKSTDLGNAYGTRRVGYCYEKGIEIGAKKNRRKHSDTIKSANIGDVHGTGGVNG</sequence>
<reference evidence="1 2" key="1">
    <citation type="submission" date="2018-06" db="EMBL/GenBank/DDBJ databases">
        <title>Comparative genomics reveals the genomic features of Rhizophagus irregularis, R. cerebriforme, R. diaphanum and Gigaspora rosea, and their symbiotic lifestyle signature.</title>
        <authorList>
            <person name="Morin E."/>
            <person name="San Clemente H."/>
            <person name="Chen E.C.H."/>
            <person name="De La Providencia I."/>
            <person name="Hainaut M."/>
            <person name="Kuo A."/>
            <person name="Kohler A."/>
            <person name="Murat C."/>
            <person name="Tang N."/>
            <person name="Roy S."/>
            <person name="Loubradou J."/>
            <person name="Henrissat B."/>
            <person name="Grigoriev I.V."/>
            <person name="Corradi N."/>
            <person name="Roux C."/>
            <person name="Martin F.M."/>
        </authorList>
    </citation>
    <scope>NUCLEOTIDE SEQUENCE [LARGE SCALE GENOMIC DNA]</scope>
    <source>
        <strain evidence="1 2">DAOM 194757</strain>
    </source>
</reference>
<dbReference type="EMBL" id="QKWP01000266">
    <property type="protein sequence ID" value="RIB23345.1"/>
    <property type="molecule type" value="Genomic_DNA"/>
</dbReference>
<comment type="caution">
    <text evidence="1">The sequence shown here is derived from an EMBL/GenBank/DDBJ whole genome shotgun (WGS) entry which is preliminary data.</text>
</comment>
<evidence type="ECO:0000313" key="2">
    <source>
        <dbReference type="Proteomes" id="UP000266673"/>
    </source>
</evidence>
<accession>A0A397VLG1</accession>
<dbReference type="AlphaFoldDB" id="A0A397VLG1"/>
<keyword evidence="2" id="KW-1185">Reference proteome</keyword>
<dbReference type="Gene3D" id="1.25.40.10">
    <property type="entry name" value="Tetratricopeptide repeat domain"/>
    <property type="match status" value="1"/>
</dbReference>
<dbReference type="Proteomes" id="UP000266673">
    <property type="component" value="Unassembled WGS sequence"/>
</dbReference>
<proteinExistence type="predicted"/>
<dbReference type="SUPFAM" id="SSF81901">
    <property type="entry name" value="HCP-like"/>
    <property type="match status" value="1"/>
</dbReference>
<dbReference type="InterPro" id="IPR011990">
    <property type="entry name" value="TPR-like_helical_dom_sf"/>
</dbReference>